<dbReference type="GO" id="GO:0048366">
    <property type="term" value="P:leaf development"/>
    <property type="evidence" value="ECO:0007669"/>
    <property type="project" value="TreeGrafter"/>
</dbReference>
<dbReference type="SUPFAM" id="SSF51621">
    <property type="entry name" value="Phosphoenolpyruvate/pyruvate domain"/>
    <property type="match status" value="1"/>
</dbReference>
<dbReference type="PANTHER" id="PTHR30523">
    <property type="entry name" value="PHOSPHOENOLPYRUVATE CARBOXYLASE"/>
    <property type="match status" value="1"/>
</dbReference>
<name>A0AAP0RBG2_LIQFO</name>
<comment type="caution">
    <text evidence="1">The sequence shown here is derived from an EMBL/GenBank/DDBJ whole genome shotgun (WGS) entry which is preliminary data.</text>
</comment>
<reference evidence="1 2" key="1">
    <citation type="journal article" date="2024" name="Plant J.">
        <title>Genome sequences and population genomics reveal climatic adaptation and genomic divergence between two closely related sweetgum species.</title>
        <authorList>
            <person name="Xu W.Q."/>
            <person name="Ren C.Q."/>
            <person name="Zhang X.Y."/>
            <person name="Comes H.P."/>
            <person name="Liu X.H."/>
            <person name="Li Y.G."/>
            <person name="Kettle C.J."/>
            <person name="Jalonen R."/>
            <person name="Gaisberger H."/>
            <person name="Ma Y.Z."/>
            <person name="Qiu Y.X."/>
        </authorList>
    </citation>
    <scope>NUCLEOTIDE SEQUENCE [LARGE SCALE GENOMIC DNA]</scope>
    <source>
        <strain evidence="1">Hangzhou</strain>
    </source>
</reference>
<dbReference type="Pfam" id="PF00311">
    <property type="entry name" value="PEPcase"/>
    <property type="match status" value="1"/>
</dbReference>
<dbReference type="GO" id="GO:0015977">
    <property type="term" value="P:carbon fixation"/>
    <property type="evidence" value="ECO:0007669"/>
    <property type="project" value="InterPro"/>
</dbReference>
<protein>
    <submittedName>
        <fullName evidence="1">Uncharacterized protein</fullName>
    </submittedName>
</protein>
<keyword evidence="2" id="KW-1185">Reference proteome</keyword>
<organism evidence="1 2">
    <name type="scientific">Liquidambar formosana</name>
    <name type="common">Formosan gum</name>
    <dbReference type="NCBI Taxonomy" id="63359"/>
    <lineage>
        <taxon>Eukaryota</taxon>
        <taxon>Viridiplantae</taxon>
        <taxon>Streptophyta</taxon>
        <taxon>Embryophyta</taxon>
        <taxon>Tracheophyta</taxon>
        <taxon>Spermatophyta</taxon>
        <taxon>Magnoliopsida</taxon>
        <taxon>eudicotyledons</taxon>
        <taxon>Gunneridae</taxon>
        <taxon>Pentapetalae</taxon>
        <taxon>Saxifragales</taxon>
        <taxon>Altingiaceae</taxon>
        <taxon>Liquidambar</taxon>
    </lineage>
</organism>
<dbReference type="GO" id="GO:0005829">
    <property type="term" value="C:cytosol"/>
    <property type="evidence" value="ECO:0007669"/>
    <property type="project" value="TreeGrafter"/>
</dbReference>
<dbReference type="GO" id="GO:0008964">
    <property type="term" value="F:phosphoenolpyruvate carboxylase activity"/>
    <property type="evidence" value="ECO:0007669"/>
    <property type="project" value="InterPro"/>
</dbReference>
<dbReference type="Proteomes" id="UP001415857">
    <property type="component" value="Unassembled WGS sequence"/>
</dbReference>
<dbReference type="AlphaFoldDB" id="A0AAP0RBG2"/>
<accession>A0AAP0RBG2</accession>
<dbReference type="InterPro" id="IPR021135">
    <property type="entry name" value="PEP_COase"/>
</dbReference>
<dbReference type="GO" id="GO:0048046">
    <property type="term" value="C:apoplast"/>
    <property type="evidence" value="ECO:0007669"/>
    <property type="project" value="TreeGrafter"/>
</dbReference>
<sequence>METPKFQWKQLSPMLSSFWKLEPLELCYRSLCSCGDHSIADGSLLDFLRQVSTFGLSLVRLDIREESDWHTDVIDTITKQREIGSYRGWSEERWQELAFI</sequence>
<dbReference type="EMBL" id="JBBPBK010000011">
    <property type="protein sequence ID" value="KAK9274557.1"/>
    <property type="molecule type" value="Genomic_DNA"/>
</dbReference>
<dbReference type="InterPro" id="IPR015813">
    <property type="entry name" value="Pyrv/PenolPyrv_kinase-like_dom"/>
</dbReference>
<proteinExistence type="predicted"/>
<dbReference type="PANTHER" id="PTHR30523:SF33">
    <property type="entry name" value="PHOSPHOENOLPYRUVATE CARBOXYLASE 3"/>
    <property type="match status" value="1"/>
</dbReference>
<dbReference type="Gene3D" id="1.20.1440.90">
    <property type="entry name" value="Phosphoenolpyruvate/pyruvate domain"/>
    <property type="match status" value="1"/>
</dbReference>
<dbReference type="GO" id="GO:0009507">
    <property type="term" value="C:chloroplast"/>
    <property type="evidence" value="ECO:0007669"/>
    <property type="project" value="TreeGrafter"/>
</dbReference>
<evidence type="ECO:0000313" key="1">
    <source>
        <dbReference type="EMBL" id="KAK9274557.1"/>
    </source>
</evidence>
<gene>
    <name evidence="1" type="ORF">L1049_021806</name>
</gene>
<dbReference type="GO" id="GO:0006099">
    <property type="term" value="P:tricarboxylic acid cycle"/>
    <property type="evidence" value="ECO:0007669"/>
    <property type="project" value="InterPro"/>
</dbReference>
<evidence type="ECO:0000313" key="2">
    <source>
        <dbReference type="Proteomes" id="UP001415857"/>
    </source>
</evidence>